<protein>
    <recommendedName>
        <fullName evidence="7">Cardiolipin synthase N-terminal domain-containing protein</fullName>
    </recommendedName>
</protein>
<evidence type="ECO:0000313" key="9">
    <source>
        <dbReference type="Proteomes" id="UP000652013"/>
    </source>
</evidence>
<dbReference type="RefSeq" id="WP_239107975.1">
    <property type="nucleotide sequence ID" value="NZ_BAAAGJ010000008.1"/>
</dbReference>
<reference evidence="8" key="1">
    <citation type="submission" date="2021-01" db="EMBL/GenBank/DDBJ databases">
        <title>Whole genome shotgun sequence of Spirilliplanes yamanashiensis NBRC 15828.</title>
        <authorList>
            <person name="Komaki H."/>
            <person name="Tamura T."/>
        </authorList>
    </citation>
    <scope>NUCLEOTIDE SEQUENCE</scope>
    <source>
        <strain evidence="8">NBRC 15828</strain>
    </source>
</reference>
<dbReference type="InterPro" id="IPR027379">
    <property type="entry name" value="CLS_N"/>
</dbReference>
<keyword evidence="4 6" id="KW-1133">Transmembrane helix</keyword>
<gene>
    <name evidence="8" type="ORF">Sya03_61180</name>
</gene>
<organism evidence="8 9">
    <name type="scientific">Spirilliplanes yamanashiensis</name>
    <dbReference type="NCBI Taxonomy" id="42233"/>
    <lineage>
        <taxon>Bacteria</taxon>
        <taxon>Bacillati</taxon>
        <taxon>Actinomycetota</taxon>
        <taxon>Actinomycetes</taxon>
        <taxon>Micromonosporales</taxon>
        <taxon>Micromonosporaceae</taxon>
        <taxon>Spirilliplanes</taxon>
    </lineage>
</organism>
<evidence type="ECO:0000256" key="2">
    <source>
        <dbReference type="ARBA" id="ARBA00022475"/>
    </source>
</evidence>
<comment type="caution">
    <text evidence="8">The sequence shown here is derived from an EMBL/GenBank/DDBJ whole genome shotgun (WGS) entry which is preliminary data.</text>
</comment>
<comment type="subcellular location">
    <subcellularLocation>
        <location evidence="1">Cell membrane</location>
        <topology evidence="1">Multi-pass membrane protein</topology>
    </subcellularLocation>
</comment>
<dbReference type="AlphaFoldDB" id="A0A8J3YDF7"/>
<evidence type="ECO:0000256" key="4">
    <source>
        <dbReference type="ARBA" id="ARBA00022989"/>
    </source>
</evidence>
<keyword evidence="2" id="KW-1003">Cell membrane</keyword>
<dbReference type="Proteomes" id="UP000652013">
    <property type="component" value="Unassembled WGS sequence"/>
</dbReference>
<evidence type="ECO:0000313" key="8">
    <source>
        <dbReference type="EMBL" id="GIJ06766.1"/>
    </source>
</evidence>
<proteinExistence type="predicted"/>
<accession>A0A8J3YDF7</accession>
<feature type="transmembrane region" description="Helical" evidence="6">
    <location>
        <begin position="15"/>
        <end position="36"/>
    </location>
</feature>
<evidence type="ECO:0000256" key="5">
    <source>
        <dbReference type="ARBA" id="ARBA00023136"/>
    </source>
</evidence>
<name>A0A8J3YDF7_9ACTN</name>
<evidence type="ECO:0000259" key="7">
    <source>
        <dbReference type="Pfam" id="PF13396"/>
    </source>
</evidence>
<dbReference type="GO" id="GO:0005886">
    <property type="term" value="C:plasma membrane"/>
    <property type="evidence" value="ECO:0007669"/>
    <property type="project" value="UniProtKB-SubCell"/>
</dbReference>
<keyword evidence="5 6" id="KW-0472">Membrane</keyword>
<sequence length="73" mass="8272">MARRRFNELPRGQRVATMVLAPVEMVLTAVAAVDLARRPQRQIRGPKAAWWPVLFIQPVGPVAYLGWGRHRQG</sequence>
<evidence type="ECO:0000256" key="1">
    <source>
        <dbReference type="ARBA" id="ARBA00004651"/>
    </source>
</evidence>
<dbReference type="EMBL" id="BOOY01000047">
    <property type="protein sequence ID" value="GIJ06766.1"/>
    <property type="molecule type" value="Genomic_DNA"/>
</dbReference>
<keyword evidence="9" id="KW-1185">Reference proteome</keyword>
<evidence type="ECO:0000256" key="6">
    <source>
        <dbReference type="SAM" id="Phobius"/>
    </source>
</evidence>
<feature type="transmembrane region" description="Helical" evidence="6">
    <location>
        <begin position="48"/>
        <end position="67"/>
    </location>
</feature>
<dbReference type="Pfam" id="PF13396">
    <property type="entry name" value="PLDc_N"/>
    <property type="match status" value="1"/>
</dbReference>
<evidence type="ECO:0000256" key="3">
    <source>
        <dbReference type="ARBA" id="ARBA00022692"/>
    </source>
</evidence>
<feature type="domain" description="Cardiolipin synthase N-terminal" evidence="7">
    <location>
        <begin position="26"/>
        <end position="69"/>
    </location>
</feature>
<keyword evidence="3 6" id="KW-0812">Transmembrane</keyword>